<accession>A0A9D4H204</accession>
<gene>
    <name evidence="1" type="ORF">DPMN_129895</name>
</gene>
<evidence type="ECO:0000313" key="2">
    <source>
        <dbReference type="Proteomes" id="UP000828390"/>
    </source>
</evidence>
<dbReference type="AlphaFoldDB" id="A0A9D4H204"/>
<dbReference type="Proteomes" id="UP000828390">
    <property type="component" value="Unassembled WGS sequence"/>
</dbReference>
<reference evidence="1" key="2">
    <citation type="submission" date="2020-11" db="EMBL/GenBank/DDBJ databases">
        <authorList>
            <person name="McCartney M.A."/>
            <person name="Auch B."/>
            <person name="Kono T."/>
            <person name="Mallez S."/>
            <person name="Becker A."/>
            <person name="Gohl D.M."/>
            <person name="Silverstein K.A.T."/>
            <person name="Koren S."/>
            <person name="Bechman K.B."/>
            <person name="Herman A."/>
            <person name="Abrahante J.E."/>
            <person name="Garbe J."/>
        </authorList>
    </citation>
    <scope>NUCLEOTIDE SEQUENCE</scope>
    <source>
        <strain evidence="1">Duluth1</strain>
        <tissue evidence="1">Whole animal</tissue>
    </source>
</reference>
<protein>
    <submittedName>
        <fullName evidence="1">Uncharacterized protein</fullName>
    </submittedName>
</protein>
<name>A0A9D4H204_DREPO</name>
<proteinExistence type="predicted"/>
<evidence type="ECO:0000313" key="1">
    <source>
        <dbReference type="EMBL" id="KAH3827949.1"/>
    </source>
</evidence>
<dbReference type="EMBL" id="JAIWYP010000005">
    <property type="protein sequence ID" value="KAH3827949.1"/>
    <property type="molecule type" value="Genomic_DNA"/>
</dbReference>
<organism evidence="1 2">
    <name type="scientific">Dreissena polymorpha</name>
    <name type="common">Zebra mussel</name>
    <name type="synonym">Mytilus polymorpha</name>
    <dbReference type="NCBI Taxonomy" id="45954"/>
    <lineage>
        <taxon>Eukaryota</taxon>
        <taxon>Metazoa</taxon>
        <taxon>Spiralia</taxon>
        <taxon>Lophotrochozoa</taxon>
        <taxon>Mollusca</taxon>
        <taxon>Bivalvia</taxon>
        <taxon>Autobranchia</taxon>
        <taxon>Heteroconchia</taxon>
        <taxon>Euheterodonta</taxon>
        <taxon>Imparidentia</taxon>
        <taxon>Neoheterodontei</taxon>
        <taxon>Myida</taxon>
        <taxon>Dreissenoidea</taxon>
        <taxon>Dreissenidae</taxon>
        <taxon>Dreissena</taxon>
    </lineage>
</organism>
<keyword evidence="2" id="KW-1185">Reference proteome</keyword>
<sequence length="86" mass="9752">MFTHCQDDILSSPKTVCECLAASQTVQEIVCHRRRLSASVWQVHTLSSRLSSNVVDFLQVFVRFADCRLGDCLTPSLIVCKCTYRQ</sequence>
<reference evidence="1" key="1">
    <citation type="journal article" date="2019" name="bioRxiv">
        <title>The Genome of the Zebra Mussel, Dreissena polymorpha: A Resource for Invasive Species Research.</title>
        <authorList>
            <person name="McCartney M.A."/>
            <person name="Auch B."/>
            <person name="Kono T."/>
            <person name="Mallez S."/>
            <person name="Zhang Y."/>
            <person name="Obille A."/>
            <person name="Becker A."/>
            <person name="Abrahante J.E."/>
            <person name="Garbe J."/>
            <person name="Badalamenti J.P."/>
            <person name="Herman A."/>
            <person name="Mangelson H."/>
            <person name="Liachko I."/>
            <person name="Sullivan S."/>
            <person name="Sone E.D."/>
            <person name="Koren S."/>
            <person name="Silverstein K.A.T."/>
            <person name="Beckman K.B."/>
            <person name="Gohl D.M."/>
        </authorList>
    </citation>
    <scope>NUCLEOTIDE SEQUENCE</scope>
    <source>
        <strain evidence="1">Duluth1</strain>
        <tissue evidence="1">Whole animal</tissue>
    </source>
</reference>
<comment type="caution">
    <text evidence="1">The sequence shown here is derived from an EMBL/GenBank/DDBJ whole genome shotgun (WGS) entry which is preliminary data.</text>
</comment>